<sequence length="114" mass="12569">MKQKVVIKVAMNGQKSRSKAMKIAVVSGVESVAFKGKEMDEVEVIGDGIDAAVLTSLLRKNVGHAELLSVGSAEKKEEKKNEIVYAWNSYPYESVVSHYPIYPVYNRADSCSIM</sequence>
<accession>A0ABY9CXB0</accession>
<reference evidence="1 2" key="1">
    <citation type="journal article" date="2023" name="Hortic Res">
        <title>The complete reference genome for grapevine (Vitis vinifera L.) genetics and breeding.</title>
        <authorList>
            <person name="Shi X."/>
            <person name="Cao S."/>
            <person name="Wang X."/>
            <person name="Huang S."/>
            <person name="Wang Y."/>
            <person name="Liu Z."/>
            <person name="Liu W."/>
            <person name="Leng X."/>
            <person name="Peng Y."/>
            <person name="Wang N."/>
            <person name="Wang Y."/>
            <person name="Ma Z."/>
            <person name="Xu X."/>
            <person name="Zhang F."/>
            <person name="Xue H."/>
            <person name="Zhong H."/>
            <person name="Wang Y."/>
            <person name="Zhang K."/>
            <person name="Velt A."/>
            <person name="Avia K."/>
            <person name="Holtgrawe D."/>
            <person name="Grimplet J."/>
            <person name="Matus J.T."/>
            <person name="Ware D."/>
            <person name="Wu X."/>
            <person name="Wang H."/>
            <person name="Liu C."/>
            <person name="Fang Y."/>
            <person name="Rustenholz C."/>
            <person name="Cheng Z."/>
            <person name="Xiao H."/>
            <person name="Zhou Y."/>
        </authorList>
    </citation>
    <scope>NUCLEOTIDE SEQUENCE [LARGE SCALE GENOMIC DNA]</scope>
    <source>
        <strain evidence="2">cv. Pinot noir / PN40024</strain>
        <tissue evidence="1">Leaf</tissue>
    </source>
</reference>
<dbReference type="EMBL" id="CP126659">
    <property type="protein sequence ID" value="WJZ99783.1"/>
    <property type="molecule type" value="Genomic_DNA"/>
</dbReference>
<dbReference type="Gene3D" id="3.30.70.100">
    <property type="match status" value="1"/>
</dbReference>
<dbReference type="InterPro" id="IPR044296">
    <property type="entry name" value="HIPP46"/>
</dbReference>
<dbReference type="Proteomes" id="UP001227230">
    <property type="component" value="Chromosome 12"/>
</dbReference>
<evidence type="ECO:0008006" key="3">
    <source>
        <dbReference type="Google" id="ProtNLM"/>
    </source>
</evidence>
<evidence type="ECO:0000313" key="1">
    <source>
        <dbReference type="EMBL" id="WJZ99783.1"/>
    </source>
</evidence>
<evidence type="ECO:0000313" key="2">
    <source>
        <dbReference type="Proteomes" id="UP001227230"/>
    </source>
</evidence>
<dbReference type="PANTHER" id="PTHR46371">
    <property type="entry name" value="OS04G0464100 PROTEIN"/>
    <property type="match status" value="1"/>
</dbReference>
<organism evidence="1 2">
    <name type="scientific">Vitis vinifera</name>
    <name type="common">Grape</name>
    <dbReference type="NCBI Taxonomy" id="29760"/>
    <lineage>
        <taxon>Eukaryota</taxon>
        <taxon>Viridiplantae</taxon>
        <taxon>Streptophyta</taxon>
        <taxon>Embryophyta</taxon>
        <taxon>Tracheophyta</taxon>
        <taxon>Spermatophyta</taxon>
        <taxon>Magnoliopsida</taxon>
        <taxon>eudicotyledons</taxon>
        <taxon>Gunneridae</taxon>
        <taxon>Pentapetalae</taxon>
        <taxon>rosids</taxon>
        <taxon>Vitales</taxon>
        <taxon>Vitaceae</taxon>
        <taxon>Viteae</taxon>
        <taxon>Vitis</taxon>
    </lineage>
</organism>
<protein>
    <recommendedName>
        <fullName evidence="3">Heavy metal-associated isoprenylated plant protein 16</fullName>
    </recommendedName>
</protein>
<gene>
    <name evidence="1" type="ORF">VitviT2T_018199</name>
</gene>
<keyword evidence="2" id="KW-1185">Reference proteome</keyword>
<proteinExistence type="predicted"/>
<name>A0ABY9CXB0_VITVI</name>